<keyword evidence="10" id="KW-0067">ATP-binding</keyword>
<sequence length="509" mass="57145">MNRKALLKISLFAIAFAFVLSFCSLVFLNNFALRQSARFRDEFLLFFSSSIERQIQDKSFDEVRAMGSRLLQEDRFRPPRGMRPPPPMMGFNGGPPPPPPDGEFRPGGPGGPGGRPGEGPRGPMMMPQIWIVSEIGNIIAERREGQDVLPWKSLPRPSVAGVVESDDKWLGFGSSFAVIKLNTKQNIYVVLKEPKKSFLGPLFLTQAVLTAGMIAVAIIGSLGFLFFYLRRKSEEARSVLRRLESGDLKARFEIKRFDEFGELLLDFNRMAEEIETLVGRIHLTERKRKTLLQELGHDLRTPLTSLKTNFEILQQHQDRLSSSDKANLFGVLAGEIDYFKDLIEKLITIASLDEPHYKATTEKIDMHALIAQEVQLRQKSHENKIMWKYDPASSPPLLGDSHLILRLLRNGFDNAARYAENEIRVVLEHAGKNILVHIYDDGPGLDEEALKSFGERHEFRGRRLTKGGHFSLGLGSVIMKTIAELHHGKLSISNSSAGGAHLKIELPGT</sequence>
<evidence type="ECO:0000256" key="8">
    <source>
        <dbReference type="ARBA" id="ARBA00022741"/>
    </source>
</evidence>
<feature type="region of interest" description="Disordered" evidence="14">
    <location>
        <begin position="71"/>
        <end position="123"/>
    </location>
</feature>
<feature type="domain" description="HAMP" evidence="17">
    <location>
        <begin position="234"/>
        <end position="279"/>
    </location>
</feature>
<dbReference type="InterPro" id="IPR003660">
    <property type="entry name" value="HAMP_dom"/>
</dbReference>
<feature type="transmembrane region" description="Helical" evidence="15">
    <location>
        <begin position="6"/>
        <end position="28"/>
    </location>
</feature>
<keyword evidence="5" id="KW-0597">Phosphoprotein</keyword>
<feature type="domain" description="Histidine kinase" evidence="16">
    <location>
        <begin position="294"/>
        <end position="509"/>
    </location>
</feature>
<dbReference type="RefSeq" id="WP_061836023.1">
    <property type="nucleotide sequence ID" value="NZ_LUKE01000003.1"/>
</dbReference>
<dbReference type="SMART" id="SM00304">
    <property type="entry name" value="HAMP"/>
    <property type="match status" value="1"/>
</dbReference>
<dbReference type="InterPro" id="IPR050398">
    <property type="entry name" value="HssS/ArlS-like"/>
</dbReference>
<dbReference type="AlphaFoldDB" id="A0A150WJU1"/>
<feature type="transmembrane region" description="Helical" evidence="15">
    <location>
        <begin position="202"/>
        <end position="229"/>
    </location>
</feature>
<dbReference type="Pfam" id="PF00512">
    <property type="entry name" value="HisKA"/>
    <property type="match status" value="1"/>
</dbReference>
<evidence type="ECO:0000256" key="14">
    <source>
        <dbReference type="SAM" id="MobiDB-lite"/>
    </source>
</evidence>
<dbReference type="SMART" id="SM00387">
    <property type="entry name" value="HATPase_c"/>
    <property type="match status" value="1"/>
</dbReference>
<dbReference type="Proteomes" id="UP000075320">
    <property type="component" value="Unassembled WGS sequence"/>
</dbReference>
<evidence type="ECO:0000259" key="16">
    <source>
        <dbReference type="PROSITE" id="PS50109"/>
    </source>
</evidence>
<organism evidence="18 19">
    <name type="scientific">Bdellovibrio bacteriovorus</name>
    <dbReference type="NCBI Taxonomy" id="959"/>
    <lineage>
        <taxon>Bacteria</taxon>
        <taxon>Pseudomonadati</taxon>
        <taxon>Bdellovibrionota</taxon>
        <taxon>Bdellovibrionia</taxon>
        <taxon>Bdellovibrionales</taxon>
        <taxon>Pseudobdellovibrionaceae</taxon>
        <taxon>Bdellovibrio</taxon>
    </lineage>
</organism>
<keyword evidence="8" id="KW-0547">Nucleotide-binding</keyword>
<evidence type="ECO:0000256" key="1">
    <source>
        <dbReference type="ARBA" id="ARBA00000085"/>
    </source>
</evidence>
<dbReference type="SUPFAM" id="SSF47384">
    <property type="entry name" value="Homodimeric domain of signal transducing histidine kinase"/>
    <property type="match status" value="1"/>
</dbReference>
<feature type="compositionally biased region" description="Pro residues" evidence="14">
    <location>
        <begin position="81"/>
        <end position="101"/>
    </location>
</feature>
<accession>A0A150WJU1</accession>
<dbReference type="SUPFAM" id="SSF55874">
    <property type="entry name" value="ATPase domain of HSP90 chaperone/DNA topoisomerase II/histidine kinase"/>
    <property type="match status" value="1"/>
</dbReference>
<protein>
    <recommendedName>
        <fullName evidence="3">histidine kinase</fullName>
        <ecNumber evidence="3">2.7.13.3</ecNumber>
    </recommendedName>
</protein>
<keyword evidence="9" id="KW-0418">Kinase</keyword>
<comment type="subcellular location">
    <subcellularLocation>
        <location evidence="2">Cell membrane</location>
        <topology evidence="2">Multi-pass membrane protein</topology>
    </subcellularLocation>
</comment>
<dbReference type="GO" id="GO:0005886">
    <property type="term" value="C:plasma membrane"/>
    <property type="evidence" value="ECO:0007669"/>
    <property type="project" value="UniProtKB-SubCell"/>
</dbReference>
<evidence type="ECO:0000256" key="12">
    <source>
        <dbReference type="ARBA" id="ARBA00023012"/>
    </source>
</evidence>
<dbReference type="Pfam" id="PF02518">
    <property type="entry name" value="HATPase_c"/>
    <property type="match status" value="1"/>
</dbReference>
<evidence type="ECO:0000256" key="15">
    <source>
        <dbReference type="SAM" id="Phobius"/>
    </source>
</evidence>
<dbReference type="InterPro" id="IPR003594">
    <property type="entry name" value="HATPase_dom"/>
</dbReference>
<dbReference type="PRINTS" id="PR00344">
    <property type="entry name" value="BCTRLSENSOR"/>
</dbReference>
<dbReference type="Gene3D" id="1.10.287.130">
    <property type="match status" value="1"/>
</dbReference>
<dbReference type="EC" id="2.7.13.3" evidence="3"/>
<proteinExistence type="predicted"/>
<dbReference type="InterPro" id="IPR004358">
    <property type="entry name" value="Sig_transdc_His_kin-like_C"/>
</dbReference>
<dbReference type="PANTHER" id="PTHR45528:SF1">
    <property type="entry name" value="SENSOR HISTIDINE KINASE CPXA"/>
    <property type="match status" value="1"/>
</dbReference>
<evidence type="ECO:0000256" key="11">
    <source>
        <dbReference type="ARBA" id="ARBA00022989"/>
    </source>
</evidence>
<keyword evidence="7 15" id="KW-0812">Transmembrane</keyword>
<dbReference type="EMBL" id="LUKE01000003">
    <property type="protein sequence ID" value="KYG64057.1"/>
    <property type="molecule type" value="Genomic_DNA"/>
</dbReference>
<dbReference type="InterPro" id="IPR036097">
    <property type="entry name" value="HisK_dim/P_sf"/>
</dbReference>
<evidence type="ECO:0000313" key="18">
    <source>
        <dbReference type="EMBL" id="KYG64057.1"/>
    </source>
</evidence>
<keyword evidence="4" id="KW-1003">Cell membrane</keyword>
<dbReference type="Pfam" id="PF00672">
    <property type="entry name" value="HAMP"/>
    <property type="match status" value="1"/>
</dbReference>
<keyword evidence="13 15" id="KW-0472">Membrane</keyword>
<comment type="caution">
    <text evidence="18">The sequence shown here is derived from an EMBL/GenBank/DDBJ whole genome shotgun (WGS) entry which is preliminary data.</text>
</comment>
<keyword evidence="6" id="KW-0808">Transferase</keyword>
<gene>
    <name evidence="18" type="ORF">AZI86_14730</name>
</gene>
<evidence type="ECO:0000256" key="3">
    <source>
        <dbReference type="ARBA" id="ARBA00012438"/>
    </source>
</evidence>
<dbReference type="GO" id="GO:0005524">
    <property type="term" value="F:ATP binding"/>
    <property type="evidence" value="ECO:0007669"/>
    <property type="project" value="UniProtKB-KW"/>
</dbReference>
<keyword evidence="12" id="KW-0902">Two-component regulatory system</keyword>
<name>A0A150WJU1_BDEBC</name>
<dbReference type="PROSITE" id="PS50885">
    <property type="entry name" value="HAMP"/>
    <property type="match status" value="1"/>
</dbReference>
<keyword evidence="19" id="KW-1185">Reference proteome</keyword>
<evidence type="ECO:0000256" key="2">
    <source>
        <dbReference type="ARBA" id="ARBA00004651"/>
    </source>
</evidence>
<dbReference type="PANTHER" id="PTHR45528">
    <property type="entry name" value="SENSOR HISTIDINE KINASE CPXA"/>
    <property type="match status" value="1"/>
</dbReference>
<dbReference type="InterPro" id="IPR003661">
    <property type="entry name" value="HisK_dim/P_dom"/>
</dbReference>
<dbReference type="CDD" id="cd06225">
    <property type="entry name" value="HAMP"/>
    <property type="match status" value="1"/>
</dbReference>
<dbReference type="Gene3D" id="3.30.565.10">
    <property type="entry name" value="Histidine kinase-like ATPase, C-terminal domain"/>
    <property type="match status" value="1"/>
</dbReference>
<evidence type="ECO:0000256" key="5">
    <source>
        <dbReference type="ARBA" id="ARBA00022553"/>
    </source>
</evidence>
<reference evidence="18 19" key="1">
    <citation type="submission" date="2016-03" db="EMBL/GenBank/DDBJ databases">
        <authorList>
            <person name="Ploux O."/>
        </authorList>
    </citation>
    <scope>NUCLEOTIDE SEQUENCE [LARGE SCALE GENOMIC DNA]</scope>
    <source>
        <strain evidence="18 19">R0</strain>
    </source>
</reference>
<dbReference type="GO" id="GO:0000155">
    <property type="term" value="F:phosphorelay sensor kinase activity"/>
    <property type="evidence" value="ECO:0007669"/>
    <property type="project" value="InterPro"/>
</dbReference>
<evidence type="ECO:0000256" key="6">
    <source>
        <dbReference type="ARBA" id="ARBA00022679"/>
    </source>
</evidence>
<feature type="compositionally biased region" description="Gly residues" evidence="14">
    <location>
        <begin position="105"/>
        <end position="120"/>
    </location>
</feature>
<evidence type="ECO:0000256" key="4">
    <source>
        <dbReference type="ARBA" id="ARBA00022475"/>
    </source>
</evidence>
<evidence type="ECO:0000313" key="19">
    <source>
        <dbReference type="Proteomes" id="UP000075320"/>
    </source>
</evidence>
<dbReference type="OrthoDB" id="9811834at2"/>
<comment type="catalytic activity">
    <reaction evidence="1">
        <text>ATP + protein L-histidine = ADP + protein N-phospho-L-histidine.</text>
        <dbReference type="EC" id="2.7.13.3"/>
    </reaction>
</comment>
<dbReference type="PROSITE" id="PS50109">
    <property type="entry name" value="HIS_KIN"/>
    <property type="match status" value="1"/>
</dbReference>
<dbReference type="Gene3D" id="6.10.340.10">
    <property type="match status" value="1"/>
</dbReference>
<keyword evidence="11 15" id="KW-1133">Transmembrane helix</keyword>
<evidence type="ECO:0000256" key="10">
    <source>
        <dbReference type="ARBA" id="ARBA00022840"/>
    </source>
</evidence>
<evidence type="ECO:0000256" key="13">
    <source>
        <dbReference type="ARBA" id="ARBA00023136"/>
    </source>
</evidence>
<dbReference type="InterPro" id="IPR036890">
    <property type="entry name" value="HATPase_C_sf"/>
</dbReference>
<evidence type="ECO:0000259" key="17">
    <source>
        <dbReference type="PROSITE" id="PS50885"/>
    </source>
</evidence>
<dbReference type="InterPro" id="IPR005467">
    <property type="entry name" value="His_kinase_dom"/>
</dbReference>
<dbReference type="SUPFAM" id="SSF158472">
    <property type="entry name" value="HAMP domain-like"/>
    <property type="match status" value="1"/>
</dbReference>
<evidence type="ECO:0000256" key="9">
    <source>
        <dbReference type="ARBA" id="ARBA00022777"/>
    </source>
</evidence>
<dbReference type="SMART" id="SM00388">
    <property type="entry name" value="HisKA"/>
    <property type="match status" value="1"/>
</dbReference>
<evidence type="ECO:0000256" key="7">
    <source>
        <dbReference type="ARBA" id="ARBA00022692"/>
    </source>
</evidence>
<dbReference type="CDD" id="cd00082">
    <property type="entry name" value="HisKA"/>
    <property type="match status" value="1"/>
</dbReference>